<reference evidence="2" key="3">
    <citation type="submission" date="2015-04" db="UniProtKB">
        <authorList>
            <consortium name="EnsemblPlants"/>
        </authorList>
    </citation>
    <scope>IDENTIFICATION</scope>
    <source>
        <strain evidence="2">cv. Jemalong A17</strain>
    </source>
</reference>
<dbReference type="AlphaFoldDB" id="A0A072VDC1"/>
<organism evidence="1 3">
    <name type="scientific">Medicago truncatula</name>
    <name type="common">Barrel medic</name>
    <name type="synonym">Medicago tribuloides</name>
    <dbReference type="NCBI Taxonomy" id="3880"/>
    <lineage>
        <taxon>Eukaryota</taxon>
        <taxon>Viridiplantae</taxon>
        <taxon>Streptophyta</taxon>
        <taxon>Embryophyta</taxon>
        <taxon>Tracheophyta</taxon>
        <taxon>Spermatophyta</taxon>
        <taxon>Magnoliopsida</taxon>
        <taxon>eudicotyledons</taxon>
        <taxon>Gunneridae</taxon>
        <taxon>Pentapetalae</taxon>
        <taxon>rosids</taxon>
        <taxon>fabids</taxon>
        <taxon>Fabales</taxon>
        <taxon>Fabaceae</taxon>
        <taxon>Papilionoideae</taxon>
        <taxon>50 kb inversion clade</taxon>
        <taxon>NPAAA clade</taxon>
        <taxon>Hologalegina</taxon>
        <taxon>IRL clade</taxon>
        <taxon>Trifolieae</taxon>
        <taxon>Medicago</taxon>
    </lineage>
</organism>
<proteinExistence type="predicted"/>
<keyword evidence="3" id="KW-1185">Reference proteome</keyword>
<dbReference type="EMBL" id="CM001218">
    <property type="protein sequence ID" value="KEH39423.1"/>
    <property type="molecule type" value="Genomic_DNA"/>
</dbReference>
<evidence type="ECO:0000313" key="1">
    <source>
        <dbReference type="EMBL" id="KEH39423.1"/>
    </source>
</evidence>
<dbReference type="Proteomes" id="UP000002051">
    <property type="component" value="Chromosome 2"/>
</dbReference>
<reference evidence="1 3" key="2">
    <citation type="journal article" date="2014" name="BMC Genomics">
        <title>An improved genome release (version Mt4.0) for the model legume Medicago truncatula.</title>
        <authorList>
            <person name="Tang H."/>
            <person name="Krishnakumar V."/>
            <person name="Bidwell S."/>
            <person name="Rosen B."/>
            <person name="Chan A."/>
            <person name="Zhou S."/>
            <person name="Gentzbittel L."/>
            <person name="Childs K.L."/>
            <person name="Yandell M."/>
            <person name="Gundlach H."/>
            <person name="Mayer K.F."/>
            <person name="Schwartz D.C."/>
            <person name="Town C.D."/>
        </authorList>
    </citation>
    <scope>GENOME REANNOTATION</scope>
    <source>
        <strain evidence="1">A17</strain>
        <strain evidence="2 3">cv. Jemalong A17</strain>
    </source>
</reference>
<sequence length="68" mass="7697">MSLIESVNGEFEYGHNHSTCRALSISEAFKKVTLDNCSDACDCLLTELKRSVSFRSKRIHLMENDSLD</sequence>
<gene>
    <name evidence="1" type="ordered locus">MTR_2g096790</name>
</gene>
<name>A0A072VDC1_MEDTR</name>
<evidence type="ECO:0000313" key="2">
    <source>
        <dbReference type="EnsemblPlants" id="KEH39423"/>
    </source>
</evidence>
<evidence type="ECO:0000313" key="3">
    <source>
        <dbReference type="Proteomes" id="UP000002051"/>
    </source>
</evidence>
<reference evidence="1 3" key="1">
    <citation type="journal article" date="2011" name="Nature">
        <title>The Medicago genome provides insight into the evolution of rhizobial symbioses.</title>
        <authorList>
            <person name="Young N.D."/>
            <person name="Debelle F."/>
            <person name="Oldroyd G.E."/>
            <person name="Geurts R."/>
            <person name="Cannon S.B."/>
            <person name="Udvardi M.K."/>
            <person name="Benedito V.A."/>
            <person name="Mayer K.F."/>
            <person name="Gouzy J."/>
            <person name="Schoof H."/>
            <person name="Van de Peer Y."/>
            <person name="Proost S."/>
            <person name="Cook D.R."/>
            <person name="Meyers B.C."/>
            <person name="Spannagl M."/>
            <person name="Cheung F."/>
            <person name="De Mita S."/>
            <person name="Krishnakumar V."/>
            <person name="Gundlach H."/>
            <person name="Zhou S."/>
            <person name="Mudge J."/>
            <person name="Bharti A.K."/>
            <person name="Murray J.D."/>
            <person name="Naoumkina M.A."/>
            <person name="Rosen B."/>
            <person name="Silverstein K.A."/>
            <person name="Tang H."/>
            <person name="Rombauts S."/>
            <person name="Zhao P.X."/>
            <person name="Zhou P."/>
            <person name="Barbe V."/>
            <person name="Bardou P."/>
            <person name="Bechner M."/>
            <person name="Bellec A."/>
            <person name="Berger A."/>
            <person name="Berges H."/>
            <person name="Bidwell S."/>
            <person name="Bisseling T."/>
            <person name="Choisne N."/>
            <person name="Couloux A."/>
            <person name="Denny R."/>
            <person name="Deshpande S."/>
            <person name="Dai X."/>
            <person name="Doyle J.J."/>
            <person name="Dudez A.M."/>
            <person name="Farmer A.D."/>
            <person name="Fouteau S."/>
            <person name="Franken C."/>
            <person name="Gibelin C."/>
            <person name="Gish J."/>
            <person name="Goldstein S."/>
            <person name="Gonzalez A.J."/>
            <person name="Green P.J."/>
            <person name="Hallab A."/>
            <person name="Hartog M."/>
            <person name="Hua A."/>
            <person name="Humphray S.J."/>
            <person name="Jeong D.H."/>
            <person name="Jing Y."/>
            <person name="Jocker A."/>
            <person name="Kenton S.M."/>
            <person name="Kim D.J."/>
            <person name="Klee K."/>
            <person name="Lai H."/>
            <person name="Lang C."/>
            <person name="Lin S."/>
            <person name="Macmil S.L."/>
            <person name="Magdelenat G."/>
            <person name="Matthews L."/>
            <person name="McCorrison J."/>
            <person name="Monaghan E.L."/>
            <person name="Mun J.H."/>
            <person name="Najar F.Z."/>
            <person name="Nicholson C."/>
            <person name="Noirot C."/>
            <person name="O'Bleness M."/>
            <person name="Paule C.R."/>
            <person name="Poulain J."/>
            <person name="Prion F."/>
            <person name="Qin B."/>
            <person name="Qu C."/>
            <person name="Retzel E.F."/>
            <person name="Riddle C."/>
            <person name="Sallet E."/>
            <person name="Samain S."/>
            <person name="Samson N."/>
            <person name="Sanders I."/>
            <person name="Saurat O."/>
            <person name="Scarpelli C."/>
            <person name="Schiex T."/>
            <person name="Segurens B."/>
            <person name="Severin A.J."/>
            <person name="Sherrier D.J."/>
            <person name="Shi R."/>
            <person name="Sims S."/>
            <person name="Singer S.R."/>
            <person name="Sinharoy S."/>
            <person name="Sterck L."/>
            <person name="Viollet A."/>
            <person name="Wang B.B."/>
            <person name="Wang K."/>
            <person name="Wang M."/>
            <person name="Wang X."/>
            <person name="Warfsmann J."/>
            <person name="Weissenbach J."/>
            <person name="White D.D."/>
            <person name="White J.D."/>
            <person name="Wiley G.B."/>
            <person name="Wincker P."/>
            <person name="Xing Y."/>
            <person name="Yang L."/>
            <person name="Yao Z."/>
            <person name="Ying F."/>
            <person name="Zhai J."/>
            <person name="Zhou L."/>
            <person name="Zuber A."/>
            <person name="Denarie J."/>
            <person name="Dixon R.A."/>
            <person name="May G.D."/>
            <person name="Schwartz D.C."/>
            <person name="Rogers J."/>
            <person name="Quetier F."/>
            <person name="Town C.D."/>
            <person name="Roe B.A."/>
        </authorList>
    </citation>
    <scope>NUCLEOTIDE SEQUENCE [LARGE SCALE GENOMIC DNA]</scope>
    <source>
        <strain evidence="1">A17</strain>
        <strain evidence="2 3">cv. Jemalong A17</strain>
    </source>
</reference>
<accession>A0A072VDC1</accession>
<protein>
    <submittedName>
        <fullName evidence="1 2">Uncharacterized protein</fullName>
    </submittedName>
</protein>
<dbReference type="EnsemblPlants" id="KEH39423">
    <property type="protein sequence ID" value="KEH39423"/>
    <property type="gene ID" value="MTR_2g096790"/>
</dbReference>
<dbReference type="HOGENOM" id="CLU_2797745_0_0_1"/>